<name>A0A2C9DBN8_9HYPH</name>
<reference evidence="3" key="1">
    <citation type="submission" date="2017-09" db="EMBL/GenBank/DDBJ databases">
        <title>Genome sequence of Nannocystis excedens DSM 71.</title>
        <authorList>
            <person name="Blom J."/>
        </authorList>
    </citation>
    <scope>NUCLEOTIDE SEQUENCE [LARGE SCALE GENOMIC DNA]</scope>
    <source>
        <strain evidence="3">type strain: E19</strain>
    </source>
</reference>
<proteinExistence type="predicted"/>
<protein>
    <recommendedName>
        <fullName evidence="4">Transmembrane protein</fullName>
    </recommendedName>
</protein>
<sequence length="150" mass="15783">MMLRRLHPIAGAIGFLTIATFWTSTVLVEIFGDAAAILTVKTAILWGLLVLIPALATTGATGFRLAGPVATGFAAAKRRRMPLIAANGIILLVPSAVCLQQLAAAGDFGATFLVLQAVELLAGAANLALMGLNMRDGLRMTRHRRHPKEA</sequence>
<dbReference type="Proteomes" id="UP000223606">
    <property type="component" value="Chromosome 1"/>
</dbReference>
<gene>
    <name evidence="2" type="ORF">HDIA_4048</name>
</gene>
<feature type="transmembrane region" description="Helical" evidence="1">
    <location>
        <begin position="43"/>
        <end position="63"/>
    </location>
</feature>
<feature type="transmembrane region" description="Helical" evidence="1">
    <location>
        <begin position="84"/>
        <end position="104"/>
    </location>
</feature>
<dbReference type="EMBL" id="LT960614">
    <property type="protein sequence ID" value="SON57589.1"/>
    <property type="molecule type" value="Genomic_DNA"/>
</dbReference>
<dbReference type="KEGG" id="hdi:HDIA_4048"/>
<keyword evidence="3" id="KW-1185">Reference proteome</keyword>
<dbReference type="AlphaFoldDB" id="A0A2C9DBN8"/>
<feature type="transmembrane region" description="Helical" evidence="1">
    <location>
        <begin position="12"/>
        <end position="31"/>
    </location>
</feature>
<keyword evidence="1" id="KW-0812">Transmembrane</keyword>
<evidence type="ECO:0000313" key="3">
    <source>
        <dbReference type="Proteomes" id="UP000223606"/>
    </source>
</evidence>
<keyword evidence="1" id="KW-0472">Membrane</keyword>
<evidence type="ECO:0000256" key="1">
    <source>
        <dbReference type="SAM" id="Phobius"/>
    </source>
</evidence>
<organism evidence="2 3">
    <name type="scientific">Hartmannibacter diazotrophicus</name>
    <dbReference type="NCBI Taxonomy" id="1482074"/>
    <lineage>
        <taxon>Bacteria</taxon>
        <taxon>Pseudomonadati</taxon>
        <taxon>Pseudomonadota</taxon>
        <taxon>Alphaproteobacteria</taxon>
        <taxon>Hyphomicrobiales</taxon>
        <taxon>Pleomorphomonadaceae</taxon>
        <taxon>Hartmannibacter</taxon>
    </lineage>
</organism>
<evidence type="ECO:0008006" key="4">
    <source>
        <dbReference type="Google" id="ProtNLM"/>
    </source>
</evidence>
<feature type="transmembrane region" description="Helical" evidence="1">
    <location>
        <begin position="110"/>
        <end position="132"/>
    </location>
</feature>
<accession>A0A2C9DBN8</accession>
<keyword evidence="1" id="KW-1133">Transmembrane helix</keyword>
<evidence type="ECO:0000313" key="2">
    <source>
        <dbReference type="EMBL" id="SON57589.1"/>
    </source>
</evidence>